<sequence length="564" mass="61582">MDIAHTREVLDQLAAGYISDTLSSFHAVQEFCDRHPKWLLQRETELQMMRDVKDRAENISLTTAHFRNAERKAKAFGEFMWSKVTQVTAERRARELEKELGRLLQDTLEGLGKLAPFLEAVETLAVTSISVFEEGSPLCRLPAGAGVAAVRSLVAAAKRACPLLIHFQRDSGDFFLPNLVNADALIFQLEKYLDVSRELCEKLQDRKQTVNLTDNPLDFTEEAMQNMIDHLNLLSNIRLDRHFRRTYLFRGTALRFIGLFSQRCSRMQQFLDALEEAAVQLDRMKMGASISSVAGSSVGLAGGVVSIVGLALAPVTAGVSLTLTLVGVGLGVTSGVNGLATGIAEMSVNSLHGKKVNEILQRYKEDVETVLDCLEQAASATEPDLGPNVVETVVGAGKMGFKVFGVGRKIDAIVDGASALAVIKNEGVATSVTRGVVRDAKTARNVPGAAADVSDFGKLAKGTPLALSKSARVGFITLNSIFMGLDVFFICKDSLSLAKGSESSVSKVIRGRASLWKAELDAWEGIHRSLCVGIWRFRRSMEVLRRPFYSPAEENRMTVQDCQL</sequence>
<organism evidence="3 4">
    <name type="scientific">Conger conger</name>
    <name type="common">Conger eel</name>
    <name type="synonym">Muraena conger</name>
    <dbReference type="NCBI Taxonomy" id="82655"/>
    <lineage>
        <taxon>Eukaryota</taxon>
        <taxon>Metazoa</taxon>
        <taxon>Chordata</taxon>
        <taxon>Craniata</taxon>
        <taxon>Vertebrata</taxon>
        <taxon>Euteleostomi</taxon>
        <taxon>Actinopterygii</taxon>
        <taxon>Neopterygii</taxon>
        <taxon>Teleostei</taxon>
        <taxon>Anguilliformes</taxon>
        <taxon>Congridae</taxon>
        <taxon>Conger</taxon>
    </lineage>
</organism>
<evidence type="ECO:0000256" key="1">
    <source>
        <dbReference type="ARBA" id="ARBA00010090"/>
    </source>
</evidence>
<keyword evidence="2" id="KW-0472">Membrane</keyword>
<dbReference type="AlphaFoldDB" id="A0A9Q1HQC4"/>
<keyword evidence="2" id="KW-1133">Transmembrane helix</keyword>
<evidence type="ECO:0000313" key="3">
    <source>
        <dbReference type="EMBL" id="KAJ8254408.1"/>
    </source>
</evidence>
<dbReference type="Proteomes" id="UP001152803">
    <property type="component" value="Unassembled WGS sequence"/>
</dbReference>
<reference evidence="3" key="1">
    <citation type="journal article" date="2023" name="Science">
        <title>Genome structures resolve the early diversification of teleost fishes.</title>
        <authorList>
            <person name="Parey E."/>
            <person name="Louis A."/>
            <person name="Montfort J."/>
            <person name="Bouchez O."/>
            <person name="Roques C."/>
            <person name="Iampietro C."/>
            <person name="Lluch J."/>
            <person name="Castinel A."/>
            <person name="Donnadieu C."/>
            <person name="Desvignes T."/>
            <person name="Floi Bucao C."/>
            <person name="Jouanno E."/>
            <person name="Wen M."/>
            <person name="Mejri S."/>
            <person name="Dirks R."/>
            <person name="Jansen H."/>
            <person name="Henkel C."/>
            <person name="Chen W.J."/>
            <person name="Zahm M."/>
            <person name="Cabau C."/>
            <person name="Klopp C."/>
            <person name="Thompson A.W."/>
            <person name="Robinson-Rechavi M."/>
            <person name="Braasch I."/>
            <person name="Lecointre G."/>
            <person name="Bobe J."/>
            <person name="Postlethwait J.H."/>
            <person name="Berthelot C."/>
            <person name="Roest Crollius H."/>
            <person name="Guiguen Y."/>
        </authorList>
    </citation>
    <scope>NUCLEOTIDE SEQUENCE</scope>
    <source>
        <strain evidence="3">Concon-B</strain>
    </source>
</reference>
<dbReference type="Pfam" id="PF05461">
    <property type="entry name" value="ApoL"/>
    <property type="match status" value="1"/>
</dbReference>
<feature type="transmembrane region" description="Helical" evidence="2">
    <location>
        <begin position="319"/>
        <end position="340"/>
    </location>
</feature>
<dbReference type="EMBL" id="JAFJMO010000016">
    <property type="protein sequence ID" value="KAJ8254408.1"/>
    <property type="molecule type" value="Genomic_DNA"/>
</dbReference>
<dbReference type="PANTHER" id="PTHR14096">
    <property type="entry name" value="APOLIPOPROTEIN L"/>
    <property type="match status" value="1"/>
</dbReference>
<accession>A0A9Q1HQC4</accession>
<protein>
    <submittedName>
        <fullName evidence="3">Uncharacterized protein</fullName>
    </submittedName>
</protein>
<comment type="caution">
    <text evidence="3">The sequence shown here is derived from an EMBL/GenBank/DDBJ whole genome shotgun (WGS) entry which is preliminary data.</text>
</comment>
<dbReference type="GO" id="GO:0006869">
    <property type="term" value="P:lipid transport"/>
    <property type="evidence" value="ECO:0007669"/>
    <property type="project" value="InterPro"/>
</dbReference>
<name>A0A9Q1HQC4_CONCO</name>
<proteinExistence type="inferred from homology"/>
<gene>
    <name evidence="3" type="ORF">COCON_G00210200</name>
</gene>
<dbReference type="GO" id="GO:0042157">
    <property type="term" value="P:lipoprotein metabolic process"/>
    <property type="evidence" value="ECO:0007669"/>
    <property type="project" value="InterPro"/>
</dbReference>
<dbReference type="OrthoDB" id="6146578at2759"/>
<dbReference type="PANTHER" id="PTHR14096:SF57">
    <property type="entry name" value="APOLIPOPROTEIN L4"/>
    <property type="match status" value="1"/>
</dbReference>
<comment type="similarity">
    <text evidence="1">Belongs to the apolipoprotein L family.</text>
</comment>
<evidence type="ECO:0000313" key="4">
    <source>
        <dbReference type="Proteomes" id="UP001152803"/>
    </source>
</evidence>
<dbReference type="GO" id="GO:0008289">
    <property type="term" value="F:lipid binding"/>
    <property type="evidence" value="ECO:0007669"/>
    <property type="project" value="InterPro"/>
</dbReference>
<keyword evidence="4" id="KW-1185">Reference proteome</keyword>
<dbReference type="InterPro" id="IPR008405">
    <property type="entry name" value="ApoL"/>
</dbReference>
<dbReference type="GO" id="GO:0016020">
    <property type="term" value="C:membrane"/>
    <property type="evidence" value="ECO:0007669"/>
    <property type="project" value="TreeGrafter"/>
</dbReference>
<evidence type="ECO:0000256" key="2">
    <source>
        <dbReference type="SAM" id="Phobius"/>
    </source>
</evidence>
<dbReference type="GO" id="GO:0005576">
    <property type="term" value="C:extracellular region"/>
    <property type="evidence" value="ECO:0007669"/>
    <property type="project" value="InterPro"/>
</dbReference>
<feature type="transmembrane region" description="Helical" evidence="2">
    <location>
        <begin position="293"/>
        <end position="313"/>
    </location>
</feature>
<keyword evidence="2" id="KW-0812">Transmembrane</keyword>